<sequence length="95" mass="10931">MDLDLDKEKYGATNVDPDLDLFSNLRQESDGNECIQDVSILEEPMDYEKQLQEIEVEEGYAINFTEEEVAYDEETSAARSAVEVEDKDQDETEQE</sequence>
<dbReference type="Proteomes" id="UP000245207">
    <property type="component" value="Unassembled WGS sequence"/>
</dbReference>
<feature type="compositionally biased region" description="Acidic residues" evidence="1">
    <location>
        <begin position="83"/>
        <end position="95"/>
    </location>
</feature>
<accession>A0A2U1PAA0</accession>
<evidence type="ECO:0000313" key="3">
    <source>
        <dbReference type="Proteomes" id="UP000245207"/>
    </source>
</evidence>
<keyword evidence="3" id="KW-1185">Reference proteome</keyword>
<name>A0A2U1PAA0_ARTAN</name>
<evidence type="ECO:0000256" key="1">
    <source>
        <dbReference type="SAM" id="MobiDB-lite"/>
    </source>
</evidence>
<reference evidence="2 3" key="1">
    <citation type="journal article" date="2018" name="Mol. Plant">
        <title>The genome of Artemisia annua provides insight into the evolution of Asteraceae family and artemisinin biosynthesis.</title>
        <authorList>
            <person name="Shen Q."/>
            <person name="Zhang L."/>
            <person name="Liao Z."/>
            <person name="Wang S."/>
            <person name="Yan T."/>
            <person name="Shi P."/>
            <person name="Liu M."/>
            <person name="Fu X."/>
            <person name="Pan Q."/>
            <person name="Wang Y."/>
            <person name="Lv Z."/>
            <person name="Lu X."/>
            <person name="Zhang F."/>
            <person name="Jiang W."/>
            <person name="Ma Y."/>
            <person name="Chen M."/>
            <person name="Hao X."/>
            <person name="Li L."/>
            <person name="Tang Y."/>
            <person name="Lv G."/>
            <person name="Zhou Y."/>
            <person name="Sun X."/>
            <person name="Brodelius P.E."/>
            <person name="Rose J.K.C."/>
            <person name="Tang K."/>
        </authorList>
    </citation>
    <scope>NUCLEOTIDE SEQUENCE [LARGE SCALE GENOMIC DNA]</scope>
    <source>
        <strain evidence="3">cv. Huhao1</strain>
        <tissue evidence="2">Leaf</tissue>
    </source>
</reference>
<proteinExistence type="predicted"/>
<organism evidence="2 3">
    <name type="scientific">Artemisia annua</name>
    <name type="common">Sweet wormwood</name>
    <dbReference type="NCBI Taxonomy" id="35608"/>
    <lineage>
        <taxon>Eukaryota</taxon>
        <taxon>Viridiplantae</taxon>
        <taxon>Streptophyta</taxon>
        <taxon>Embryophyta</taxon>
        <taxon>Tracheophyta</taxon>
        <taxon>Spermatophyta</taxon>
        <taxon>Magnoliopsida</taxon>
        <taxon>eudicotyledons</taxon>
        <taxon>Gunneridae</taxon>
        <taxon>Pentapetalae</taxon>
        <taxon>asterids</taxon>
        <taxon>campanulids</taxon>
        <taxon>Asterales</taxon>
        <taxon>Asteraceae</taxon>
        <taxon>Asteroideae</taxon>
        <taxon>Anthemideae</taxon>
        <taxon>Artemisiinae</taxon>
        <taxon>Artemisia</taxon>
    </lineage>
</organism>
<feature type="region of interest" description="Disordered" evidence="1">
    <location>
        <begin position="70"/>
        <end position="95"/>
    </location>
</feature>
<dbReference type="EMBL" id="PKPP01001444">
    <property type="protein sequence ID" value="PWA82668.1"/>
    <property type="molecule type" value="Genomic_DNA"/>
</dbReference>
<comment type="caution">
    <text evidence="2">The sequence shown here is derived from an EMBL/GenBank/DDBJ whole genome shotgun (WGS) entry which is preliminary data.</text>
</comment>
<dbReference type="AlphaFoldDB" id="A0A2U1PAA0"/>
<evidence type="ECO:0000313" key="2">
    <source>
        <dbReference type="EMBL" id="PWA82668.1"/>
    </source>
</evidence>
<protein>
    <submittedName>
        <fullName evidence="2">Uncharacterized protein</fullName>
    </submittedName>
</protein>
<gene>
    <name evidence="2" type="ORF">CTI12_AA176410</name>
</gene>